<dbReference type="Proteomes" id="UP000521868">
    <property type="component" value="Unassembled WGS sequence"/>
</dbReference>
<proteinExistence type="predicted"/>
<organism evidence="1 2">
    <name type="scientific">Ramlibacter lithotrophicus</name>
    <dbReference type="NCBI Taxonomy" id="2606681"/>
    <lineage>
        <taxon>Bacteria</taxon>
        <taxon>Pseudomonadati</taxon>
        <taxon>Pseudomonadota</taxon>
        <taxon>Betaproteobacteria</taxon>
        <taxon>Burkholderiales</taxon>
        <taxon>Comamonadaceae</taxon>
        <taxon>Ramlibacter</taxon>
    </lineage>
</organism>
<dbReference type="RefSeq" id="WP_168105713.1">
    <property type="nucleotide sequence ID" value="NZ_VTOX01000001.1"/>
</dbReference>
<reference evidence="1 2" key="1">
    <citation type="journal article" date="2020" name="Nature">
        <title>Bacterial chemolithoautotrophy via manganese oxidation.</title>
        <authorList>
            <person name="Yu H."/>
            <person name="Leadbetter J.R."/>
        </authorList>
    </citation>
    <scope>NUCLEOTIDE SEQUENCE [LARGE SCALE GENOMIC DNA]</scope>
    <source>
        <strain evidence="1 2">RBP-1</strain>
    </source>
</reference>
<comment type="caution">
    <text evidence="1">The sequence shown here is derived from an EMBL/GenBank/DDBJ whole genome shotgun (WGS) entry which is preliminary data.</text>
</comment>
<name>A0A7X6I4V3_9BURK</name>
<evidence type="ECO:0000313" key="1">
    <source>
        <dbReference type="EMBL" id="NKE64641.1"/>
    </source>
</evidence>
<evidence type="ECO:0000313" key="2">
    <source>
        <dbReference type="Proteomes" id="UP000521868"/>
    </source>
</evidence>
<dbReference type="AlphaFoldDB" id="A0A7X6I4V3"/>
<sequence length="165" mass="17767">MSDGPSRQPGFARAWRHLLLGLLMLLPMLSMAQSYVGKVCAVNTLTTRDQGPVTPVVFVMEFDVTNLGGTTYSVAGGLLAPPDEPVVATGHATLVGNELYFNLIVTQAHADGWVDTGINRTRLNLSTLTGTFYEIGHDYNTGTRTYDQNRYSAGTVALSLGACQR</sequence>
<accession>A0A7X6I4V3</accession>
<gene>
    <name evidence="1" type="ORF">RAMLITH_02300</name>
</gene>
<keyword evidence="2" id="KW-1185">Reference proteome</keyword>
<dbReference type="EMBL" id="VTOX01000001">
    <property type="protein sequence ID" value="NKE64641.1"/>
    <property type="molecule type" value="Genomic_DNA"/>
</dbReference>
<protein>
    <submittedName>
        <fullName evidence="1">Uncharacterized protein</fullName>
    </submittedName>
</protein>